<dbReference type="STRING" id="946483.Cenrod_2257"/>
<accession>U5N9S8</accession>
<sequence>MEIHAHTVPTGHIVTAMAITNASGVALQALAGLAHSALQEATRSDLHYLSQFSIN</sequence>
<dbReference type="HOGENOM" id="CLU_3023528_0_0_4"/>
<dbReference type="AlphaFoldDB" id="U5N9S8"/>
<organism evidence="1 2">
    <name type="scientific">Candidatus Symbiobacter mobilis CR</name>
    <dbReference type="NCBI Taxonomy" id="946483"/>
    <lineage>
        <taxon>Bacteria</taxon>
        <taxon>Pseudomonadati</taxon>
        <taxon>Pseudomonadota</taxon>
        <taxon>Betaproteobacteria</taxon>
        <taxon>Burkholderiales</taxon>
        <taxon>Comamonadaceae</taxon>
    </lineage>
</organism>
<name>U5N9S8_9BURK</name>
<gene>
    <name evidence="1" type="ORF">Cenrod_2257</name>
</gene>
<dbReference type="EMBL" id="CP004885">
    <property type="protein sequence ID" value="AGX88321.1"/>
    <property type="molecule type" value="Genomic_DNA"/>
</dbReference>
<proteinExistence type="predicted"/>
<dbReference type="KEGG" id="cbx:Cenrod_2257"/>
<evidence type="ECO:0000313" key="2">
    <source>
        <dbReference type="Proteomes" id="UP000017184"/>
    </source>
</evidence>
<evidence type="ECO:0000313" key="1">
    <source>
        <dbReference type="EMBL" id="AGX88321.1"/>
    </source>
</evidence>
<reference evidence="1 2" key="1">
    <citation type="journal article" date="2013" name="Genome Biol.">
        <title>Genomic analysis reveals key aspects of prokaryotic symbiosis in the phototrophic consortium "Chlorochromatium aggregatum".</title>
        <authorList>
            <person name="Liu Z."/>
            <person name="Muller J."/>
            <person name="Li T."/>
            <person name="Alvey R.M."/>
            <person name="Vogl K."/>
            <person name="Frigaard N.U."/>
            <person name="Rockwell N.C."/>
            <person name="Boyd E.S."/>
            <person name="Tomsho L.P."/>
            <person name="Schuster S.C."/>
            <person name="Henke P."/>
            <person name="Rohde M."/>
            <person name="Overmann J."/>
            <person name="Bryant D.A."/>
        </authorList>
    </citation>
    <scope>NUCLEOTIDE SEQUENCE [LARGE SCALE GENOMIC DNA]</scope>
    <source>
        <strain evidence="1">CR</strain>
    </source>
</reference>
<keyword evidence="2" id="KW-1185">Reference proteome</keyword>
<protein>
    <submittedName>
        <fullName evidence="1">Uncharacterized protein</fullName>
    </submittedName>
</protein>
<dbReference type="Proteomes" id="UP000017184">
    <property type="component" value="Chromosome"/>
</dbReference>